<gene>
    <name evidence="1" type="ORF">Tci_011022</name>
</gene>
<evidence type="ECO:0000313" key="1">
    <source>
        <dbReference type="EMBL" id="GEU39044.1"/>
    </source>
</evidence>
<organism evidence="1">
    <name type="scientific">Tanacetum cinerariifolium</name>
    <name type="common">Dalmatian daisy</name>
    <name type="synonym">Chrysanthemum cinerariifolium</name>
    <dbReference type="NCBI Taxonomy" id="118510"/>
    <lineage>
        <taxon>Eukaryota</taxon>
        <taxon>Viridiplantae</taxon>
        <taxon>Streptophyta</taxon>
        <taxon>Embryophyta</taxon>
        <taxon>Tracheophyta</taxon>
        <taxon>Spermatophyta</taxon>
        <taxon>Magnoliopsida</taxon>
        <taxon>eudicotyledons</taxon>
        <taxon>Gunneridae</taxon>
        <taxon>Pentapetalae</taxon>
        <taxon>asterids</taxon>
        <taxon>campanulids</taxon>
        <taxon>Asterales</taxon>
        <taxon>Asteraceae</taxon>
        <taxon>Asteroideae</taxon>
        <taxon>Anthemideae</taxon>
        <taxon>Anthemidinae</taxon>
        <taxon>Tanacetum</taxon>
    </lineage>
</organism>
<protein>
    <submittedName>
        <fullName evidence="1">Uncharacterized protein</fullName>
    </submittedName>
</protein>
<dbReference type="EMBL" id="BKCJ010001126">
    <property type="protein sequence ID" value="GEU39044.1"/>
    <property type="molecule type" value="Genomic_DNA"/>
</dbReference>
<reference evidence="1" key="1">
    <citation type="journal article" date="2019" name="Sci. Rep.">
        <title>Draft genome of Tanacetum cinerariifolium, the natural source of mosquito coil.</title>
        <authorList>
            <person name="Yamashiro T."/>
            <person name="Shiraishi A."/>
            <person name="Satake H."/>
            <person name="Nakayama K."/>
        </authorList>
    </citation>
    <scope>NUCLEOTIDE SEQUENCE</scope>
</reference>
<dbReference type="AlphaFoldDB" id="A0A6L2JTX5"/>
<accession>A0A6L2JTX5</accession>
<sequence length="68" mass="7690">MVFSKILKVAGGLGFGCWRRVSWCTVIKGFLGLRCSTRSSFDYLNSSIGFKPAEDKWVVWMSHEDQAV</sequence>
<name>A0A6L2JTX5_TANCI</name>
<comment type="caution">
    <text evidence="1">The sequence shown here is derived from an EMBL/GenBank/DDBJ whole genome shotgun (WGS) entry which is preliminary data.</text>
</comment>
<proteinExistence type="predicted"/>